<organism evidence="1 2">
    <name type="scientific">Candidatus Litorirhabdus singularis</name>
    <dbReference type="NCBI Taxonomy" id="2518993"/>
    <lineage>
        <taxon>Bacteria</taxon>
        <taxon>Pseudomonadati</taxon>
        <taxon>Pseudomonadota</taxon>
        <taxon>Gammaproteobacteria</taxon>
        <taxon>Cellvibrionales</taxon>
        <taxon>Halieaceae</taxon>
        <taxon>Candidatus Litorirhabdus</taxon>
    </lineage>
</organism>
<dbReference type="GO" id="GO:0016740">
    <property type="term" value="F:transferase activity"/>
    <property type="evidence" value="ECO:0007669"/>
    <property type="project" value="UniProtKB-KW"/>
</dbReference>
<accession>A0ABT3TD23</accession>
<protein>
    <submittedName>
        <fullName evidence="1">Glycosyl transferase</fullName>
    </submittedName>
</protein>
<dbReference type="SUPFAM" id="SSF53448">
    <property type="entry name" value="Nucleotide-diphospho-sugar transferases"/>
    <property type="match status" value="1"/>
</dbReference>
<comment type="caution">
    <text evidence="1">The sequence shown here is derived from an EMBL/GenBank/DDBJ whole genome shotgun (WGS) entry which is preliminary data.</text>
</comment>
<keyword evidence="1" id="KW-0808">Transferase</keyword>
<dbReference type="InterPro" id="IPR029044">
    <property type="entry name" value="Nucleotide-diphossugar_trans"/>
</dbReference>
<evidence type="ECO:0000313" key="1">
    <source>
        <dbReference type="EMBL" id="MCX2980196.1"/>
    </source>
</evidence>
<name>A0ABT3TD23_9GAMM</name>
<evidence type="ECO:0000313" key="2">
    <source>
        <dbReference type="Proteomes" id="UP001143362"/>
    </source>
</evidence>
<dbReference type="RefSeq" id="WP_279244175.1">
    <property type="nucleotide sequence ID" value="NZ_SHNN01000001.1"/>
</dbReference>
<dbReference type="Proteomes" id="UP001143362">
    <property type="component" value="Unassembled WGS sequence"/>
</dbReference>
<keyword evidence="2" id="KW-1185">Reference proteome</keyword>
<dbReference type="EMBL" id="SHNN01000001">
    <property type="protein sequence ID" value="MCX2980196.1"/>
    <property type="molecule type" value="Genomic_DNA"/>
</dbReference>
<reference evidence="1" key="1">
    <citation type="submission" date="2019-02" db="EMBL/GenBank/DDBJ databases">
        <authorList>
            <person name="Li S.-H."/>
        </authorList>
    </citation>
    <scope>NUCLEOTIDE SEQUENCE</scope>
    <source>
        <strain evidence="1">IMCC14734</strain>
    </source>
</reference>
<sequence length="410" mass="46539">MADFHQNGLVTTLHNLSHRPIEDLERELVSFSQQRAMSLVLPSLYSELSGPALGNIVQELTKVPYLEEIVIGLDRADEAEYRHALEYFGKLPQHHRILWNDGPRLRAIDQQLQDLELAPMEMGKGRNVWYCLGYVLGSGRSKSVALHDCDIVTYQRELLARLIYPVAHPTFSYAFCKGYYARVATNTMGGRVSRLCVTPLLRTLTKVCGYSEFIDYLDSFRYPLAGEFSMRVDVIDDLLISSDWGLEIGVLAEMKRNYATNRLCQVDIADVYDHKHQQLSADDASAGLSKMSTDIAKALFRKLATKGEVFSTEKFRTIKATYYRVALDFIESYHNDAVINGLEYDRHLEEQAVELFAQNLMAAGEQFLENPMEKPFMPSWNRVRSAVPDILEQLHAAVEADHREFGGNVG</sequence>
<gene>
    <name evidence="1" type="ORF">EYC98_04860</name>
</gene>
<dbReference type="Gene3D" id="3.90.550.10">
    <property type="entry name" value="Spore Coat Polysaccharide Biosynthesis Protein SpsA, Chain A"/>
    <property type="match status" value="1"/>
</dbReference>
<proteinExistence type="predicted"/>